<protein>
    <submittedName>
        <fullName evidence="2">Uncharacterized protein</fullName>
    </submittedName>
</protein>
<evidence type="ECO:0000313" key="3">
    <source>
        <dbReference type="Proteomes" id="UP001189429"/>
    </source>
</evidence>
<keyword evidence="3" id="KW-1185">Reference proteome</keyword>
<proteinExistence type="predicted"/>
<dbReference type="Proteomes" id="UP001189429">
    <property type="component" value="Unassembled WGS sequence"/>
</dbReference>
<feature type="non-terminal residue" evidence="2">
    <location>
        <position position="1"/>
    </location>
</feature>
<feature type="region of interest" description="Disordered" evidence="1">
    <location>
        <begin position="1"/>
        <end position="151"/>
    </location>
</feature>
<feature type="compositionally biased region" description="Low complexity" evidence="1">
    <location>
        <begin position="27"/>
        <end position="48"/>
    </location>
</feature>
<sequence length="205" mass="21248">APPLRPPSAPAPGHAEHEAEHEEEPGRTALAPGGRRGAARAPAAGAGRPPRREASPAGDDPPGHEGAAEPSPGAPPPFADYRQGHEGGYPAGAAAHAALPADPSPRGPPPREGTGPPQGRGARLGSTPAPIGEEAAPEEAAPLSPAAEEVKQSRLTNAYNKAYKKLLWNTKENTKASRLIPGLQLCLPTGDLERRVQQWLDEQNR</sequence>
<feature type="compositionally biased region" description="Pro residues" evidence="1">
    <location>
        <begin position="1"/>
        <end position="10"/>
    </location>
</feature>
<accession>A0ABN9QSB7</accession>
<name>A0ABN9QSB7_9DINO</name>
<reference evidence="2" key="1">
    <citation type="submission" date="2023-10" db="EMBL/GenBank/DDBJ databases">
        <authorList>
            <person name="Chen Y."/>
            <person name="Shah S."/>
            <person name="Dougan E. K."/>
            <person name="Thang M."/>
            <person name="Chan C."/>
        </authorList>
    </citation>
    <scope>NUCLEOTIDE SEQUENCE [LARGE SCALE GENOMIC DNA]</scope>
</reference>
<organism evidence="2 3">
    <name type="scientific">Prorocentrum cordatum</name>
    <dbReference type="NCBI Taxonomy" id="2364126"/>
    <lineage>
        <taxon>Eukaryota</taxon>
        <taxon>Sar</taxon>
        <taxon>Alveolata</taxon>
        <taxon>Dinophyceae</taxon>
        <taxon>Prorocentrales</taxon>
        <taxon>Prorocentraceae</taxon>
        <taxon>Prorocentrum</taxon>
    </lineage>
</organism>
<gene>
    <name evidence="2" type="ORF">PCOR1329_LOCUS14447</name>
</gene>
<feature type="compositionally biased region" description="Basic and acidic residues" evidence="1">
    <location>
        <begin position="14"/>
        <end position="26"/>
    </location>
</feature>
<comment type="caution">
    <text evidence="2">The sequence shown here is derived from an EMBL/GenBank/DDBJ whole genome shotgun (WGS) entry which is preliminary data.</text>
</comment>
<feature type="compositionally biased region" description="Low complexity" evidence="1">
    <location>
        <begin position="128"/>
        <end position="147"/>
    </location>
</feature>
<dbReference type="EMBL" id="CAUYUJ010004321">
    <property type="protein sequence ID" value="CAK0809114.1"/>
    <property type="molecule type" value="Genomic_DNA"/>
</dbReference>
<evidence type="ECO:0000313" key="2">
    <source>
        <dbReference type="EMBL" id="CAK0809114.1"/>
    </source>
</evidence>
<feature type="compositionally biased region" description="Low complexity" evidence="1">
    <location>
        <begin position="112"/>
        <end position="121"/>
    </location>
</feature>
<feature type="compositionally biased region" description="Pro residues" evidence="1">
    <location>
        <begin position="102"/>
        <end position="111"/>
    </location>
</feature>
<feature type="compositionally biased region" description="Low complexity" evidence="1">
    <location>
        <begin position="91"/>
        <end position="101"/>
    </location>
</feature>
<evidence type="ECO:0000256" key="1">
    <source>
        <dbReference type="SAM" id="MobiDB-lite"/>
    </source>
</evidence>